<dbReference type="EMBL" id="BMAV01008278">
    <property type="protein sequence ID" value="GFY51731.1"/>
    <property type="molecule type" value="Genomic_DNA"/>
</dbReference>
<accession>A0A8X6XH95</accession>
<reference evidence="1" key="1">
    <citation type="submission" date="2020-08" db="EMBL/GenBank/DDBJ databases">
        <title>Multicomponent nature underlies the extraordinary mechanical properties of spider dragline silk.</title>
        <authorList>
            <person name="Kono N."/>
            <person name="Nakamura H."/>
            <person name="Mori M."/>
            <person name="Yoshida Y."/>
            <person name="Ohtoshi R."/>
            <person name="Malay A.D."/>
            <person name="Moran D.A.P."/>
            <person name="Tomita M."/>
            <person name="Numata K."/>
            <person name="Arakawa K."/>
        </authorList>
    </citation>
    <scope>NUCLEOTIDE SEQUENCE</scope>
</reference>
<sequence>MIDGEKKLLCQLQSDNNLECNIRQMPTGKKAYDFIQESENTENKTPMFICKGPSCIMQFLKGIENRKWTGGRDKKETTFYSGW</sequence>
<evidence type="ECO:0000313" key="2">
    <source>
        <dbReference type="Proteomes" id="UP000886998"/>
    </source>
</evidence>
<keyword evidence="2" id="KW-1185">Reference proteome</keyword>
<organism evidence="1 2">
    <name type="scientific">Trichonephila inaurata madagascariensis</name>
    <dbReference type="NCBI Taxonomy" id="2747483"/>
    <lineage>
        <taxon>Eukaryota</taxon>
        <taxon>Metazoa</taxon>
        <taxon>Ecdysozoa</taxon>
        <taxon>Arthropoda</taxon>
        <taxon>Chelicerata</taxon>
        <taxon>Arachnida</taxon>
        <taxon>Araneae</taxon>
        <taxon>Araneomorphae</taxon>
        <taxon>Entelegynae</taxon>
        <taxon>Araneoidea</taxon>
        <taxon>Nephilidae</taxon>
        <taxon>Trichonephila</taxon>
        <taxon>Trichonephila inaurata</taxon>
    </lineage>
</organism>
<name>A0A8X6XH95_9ARAC</name>
<gene>
    <name evidence="1" type="primary">NCL1_50443</name>
    <name evidence="1" type="ORF">TNIN_150461</name>
</gene>
<comment type="caution">
    <text evidence="1">The sequence shown here is derived from an EMBL/GenBank/DDBJ whole genome shotgun (WGS) entry which is preliminary data.</text>
</comment>
<dbReference type="OrthoDB" id="6428121at2759"/>
<protein>
    <submittedName>
        <fullName evidence="1">Uncharacterized protein</fullName>
    </submittedName>
</protein>
<evidence type="ECO:0000313" key="1">
    <source>
        <dbReference type="EMBL" id="GFY51731.1"/>
    </source>
</evidence>
<proteinExistence type="predicted"/>
<dbReference type="Proteomes" id="UP000886998">
    <property type="component" value="Unassembled WGS sequence"/>
</dbReference>
<dbReference type="AlphaFoldDB" id="A0A8X6XH95"/>